<protein>
    <recommendedName>
        <fullName evidence="17">Cytochrome P450</fullName>
    </recommendedName>
</protein>
<evidence type="ECO:0000256" key="3">
    <source>
        <dbReference type="ARBA" id="ARBA00004685"/>
    </source>
</evidence>
<evidence type="ECO:0000256" key="13">
    <source>
        <dbReference type="PIRSR" id="PIRSR602401-1"/>
    </source>
</evidence>
<evidence type="ECO:0000256" key="1">
    <source>
        <dbReference type="ARBA" id="ARBA00001971"/>
    </source>
</evidence>
<keyword evidence="6" id="KW-0812">Transmembrane</keyword>
<dbReference type="AlphaFoldDB" id="A0A4S8V884"/>
<dbReference type="CDD" id="cd11061">
    <property type="entry name" value="CYP67-like"/>
    <property type="match status" value="1"/>
</dbReference>
<gene>
    <name evidence="15" type="ORF">D6D24_09562</name>
</gene>
<dbReference type="EMBL" id="QZAJ01000678">
    <property type="protein sequence ID" value="THW07539.1"/>
    <property type="molecule type" value="Genomic_DNA"/>
</dbReference>
<evidence type="ECO:0000256" key="14">
    <source>
        <dbReference type="RuleBase" id="RU000461"/>
    </source>
</evidence>
<evidence type="ECO:0000256" key="12">
    <source>
        <dbReference type="ARBA" id="ARBA00023136"/>
    </source>
</evidence>
<dbReference type="Gene3D" id="1.10.630.10">
    <property type="entry name" value="Cytochrome P450"/>
    <property type="match status" value="1"/>
</dbReference>
<feature type="binding site" description="axial binding residue" evidence="13">
    <location>
        <position position="418"/>
    </location>
    <ligand>
        <name>heme</name>
        <dbReference type="ChEBI" id="CHEBI:30413"/>
    </ligand>
    <ligandPart>
        <name>Fe</name>
        <dbReference type="ChEBI" id="CHEBI:18248"/>
    </ligandPart>
</feature>
<dbReference type="GO" id="GO:0016705">
    <property type="term" value="F:oxidoreductase activity, acting on paired donors, with incorporation or reduction of molecular oxygen"/>
    <property type="evidence" value="ECO:0007669"/>
    <property type="project" value="InterPro"/>
</dbReference>
<accession>A0A4S8V884</accession>
<name>A0A4S8V884_AURPU</name>
<dbReference type="GO" id="GO:0016020">
    <property type="term" value="C:membrane"/>
    <property type="evidence" value="ECO:0007669"/>
    <property type="project" value="UniProtKB-SubCell"/>
</dbReference>
<evidence type="ECO:0000256" key="11">
    <source>
        <dbReference type="ARBA" id="ARBA00023033"/>
    </source>
</evidence>
<dbReference type="GO" id="GO:0004497">
    <property type="term" value="F:monooxygenase activity"/>
    <property type="evidence" value="ECO:0007669"/>
    <property type="project" value="UniProtKB-KW"/>
</dbReference>
<dbReference type="InterPro" id="IPR002401">
    <property type="entry name" value="Cyt_P450_E_grp-I"/>
</dbReference>
<dbReference type="PANTHER" id="PTHR24305">
    <property type="entry name" value="CYTOCHROME P450"/>
    <property type="match status" value="1"/>
</dbReference>
<evidence type="ECO:0000256" key="10">
    <source>
        <dbReference type="ARBA" id="ARBA00023004"/>
    </source>
</evidence>
<comment type="cofactor">
    <cofactor evidence="1 13">
        <name>heme</name>
        <dbReference type="ChEBI" id="CHEBI:30413"/>
    </cofactor>
</comment>
<dbReference type="PRINTS" id="PR00385">
    <property type="entry name" value="P450"/>
</dbReference>
<keyword evidence="5 13" id="KW-0349">Heme</keyword>
<comment type="subcellular location">
    <subcellularLocation>
        <location evidence="2">Membrane</location>
    </subcellularLocation>
</comment>
<dbReference type="GO" id="GO:0020037">
    <property type="term" value="F:heme binding"/>
    <property type="evidence" value="ECO:0007669"/>
    <property type="project" value="InterPro"/>
</dbReference>
<evidence type="ECO:0008006" key="17">
    <source>
        <dbReference type="Google" id="ProtNLM"/>
    </source>
</evidence>
<reference evidence="15 16" key="1">
    <citation type="submission" date="2018-10" db="EMBL/GenBank/DDBJ databases">
        <title>Fifty Aureobasidium pullulans genomes reveal a recombining polyextremotolerant generalist.</title>
        <authorList>
            <person name="Gostincar C."/>
            <person name="Turk M."/>
            <person name="Zajc J."/>
            <person name="Gunde-Cimerman N."/>
        </authorList>
    </citation>
    <scope>NUCLEOTIDE SEQUENCE [LARGE SCALE GENOMIC DNA]</scope>
    <source>
        <strain evidence="15 16">EXF-11318</strain>
    </source>
</reference>
<keyword evidence="11 14" id="KW-0503">Monooxygenase</keyword>
<keyword evidence="10 13" id="KW-0408">Iron</keyword>
<evidence type="ECO:0000256" key="5">
    <source>
        <dbReference type="ARBA" id="ARBA00022617"/>
    </source>
</evidence>
<dbReference type="PROSITE" id="PS00086">
    <property type="entry name" value="CYTOCHROME_P450"/>
    <property type="match status" value="1"/>
</dbReference>
<proteinExistence type="inferred from homology"/>
<dbReference type="InterPro" id="IPR050121">
    <property type="entry name" value="Cytochrome_P450_monoxygenase"/>
</dbReference>
<evidence type="ECO:0000256" key="9">
    <source>
        <dbReference type="ARBA" id="ARBA00023002"/>
    </source>
</evidence>
<comment type="pathway">
    <text evidence="3">Mycotoxin biosynthesis.</text>
</comment>
<sequence>PLFVVTRTIFFHPLSHYPGPLLGRLSNLHAAYHAWRGDVHLDIARCHDKYGNFVRYGPNRLLVNTEQGMKDIYGHGKNVTKSSAYAALVHRVPNTFTVVSKKEHAWRRRVLSQGFSNAMIRVMETEILDYMKKLCQFMIEDDLAVVNGSWTSPKNMSDWCSYFSFDVMAKVIFGQVYNLLGDPLDRVFIDDIQKSNVRISVLYNDQNFRHLRLDKWLFPKSIIGREGFLRYIHRFMVGSEKTQGNDKSLFALLRDAHDPETGNKLSRTELRAETATLIAAGMDTTSTALASVFFYLCHYPEIKARLTAEIRETFPNADSIQLGNELNSCRFLTACIHECMRMSPSAGSSLWREVQVGGATIDNHFIPAKIDVGTGIYAIHHNQDIFPNPHEFDPDRWLRSGDATTAAFAPFSIGPRACVGKPLSMIELRLVTAFMLWNYDLKLASGALGAIGGGKTGMGPGRERLHEFQLFDHINAVSHGPLVMFRAREDKELDQGEES</sequence>
<evidence type="ECO:0000256" key="4">
    <source>
        <dbReference type="ARBA" id="ARBA00010617"/>
    </source>
</evidence>
<evidence type="ECO:0000313" key="15">
    <source>
        <dbReference type="EMBL" id="THW07539.1"/>
    </source>
</evidence>
<dbReference type="GO" id="GO:1902181">
    <property type="term" value="P:verruculogen biosynthetic process"/>
    <property type="evidence" value="ECO:0007669"/>
    <property type="project" value="UniProtKB-ARBA"/>
</dbReference>
<dbReference type="InterPro" id="IPR017972">
    <property type="entry name" value="Cyt_P450_CS"/>
</dbReference>
<evidence type="ECO:0000256" key="7">
    <source>
        <dbReference type="ARBA" id="ARBA00022723"/>
    </source>
</evidence>
<evidence type="ECO:0000313" key="16">
    <source>
        <dbReference type="Proteomes" id="UP000308014"/>
    </source>
</evidence>
<keyword evidence="7 13" id="KW-0479">Metal-binding</keyword>
<dbReference type="Proteomes" id="UP000308014">
    <property type="component" value="Unassembled WGS sequence"/>
</dbReference>
<keyword evidence="12" id="KW-0472">Membrane</keyword>
<feature type="non-terminal residue" evidence="15">
    <location>
        <position position="1"/>
    </location>
</feature>
<dbReference type="PRINTS" id="PR00463">
    <property type="entry name" value="EP450I"/>
</dbReference>
<comment type="similarity">
    <text evidence="4 14">Belongs to the cytochrome P450 family.</text>
</comment>
<evidence type="ECO:0000256" key="8">
    <source>
        <dbReference type="ARBA" id="ARBA00022989"/>
    </source>
</evidence>
<evidence type="ECO:0000256" key="6">
    <source>
        <dbReference type="ARBA" id="ARBA00022692"/>
    </source>
</evidence>
<dbReference type="SUPFAM" id="SSF48264">
    <property type="entry name" value="Cytochrome P450"/>
    <property type="match status" value="1"/>
</dbReference>
<dbReference type="FunFam" id="1.10.630.10:FF:000063">
    <property type="entry name" value="Cytochrome P450 monooxygenase"/>
    <property type="match status" value="1"/>
</dbReference>
<keyword evidence="8" id="KW-1133">Transmembrane helix</keyword>
<dbReference type="GO" id="GO:0005506">
    <property type="term" value="F:iron ion binding"/>
    <property type="evidence" value="ECO:0007669"/>
    <property type="project" value="InterPro"/>
</dbReference>
<evidence type="ECO:0000256" key="2">
    <source>
        <dbReference type="ARBA" id="ARBA00004370"/>
    </source>
</evidence>
<comment type="caution">
    <text evidence="15">The sequence shown here is derived from an EMBL/GenBank/DDBJ whole genome shotgun (WGS) entry which is preliminary data.</text>
</comment>
<organism evidence="15 16">
    <name type="scientific">Aureobasidium pullulans</name>
    <name type="common">Black yeast</name>
    <name type="synonym">Pullularia pullulans</name>
    <dbReference type="NCBI Taxonomy" id="5580"/>
    <lineage>
        <taxon>Eukaryota</taxon>
        <taxon>Fungi</taxon>
        <taxon>Dikarya</taxon>
        <taxon>Ascomycota</taxon>
        <taxon>Pezizomycotina</taxon>
        <taxon>Dothideomycetes</taxon>
        <taxon>Dothideomycetidae</taxon>
        <taxon>Dothideales</taxon>
        <taxon>Saccotheciaceae</taxon>
        <taxon>Aureobasidium</taxon>
    </lineage>
</organism>
<dbReference type="InterPro" id="IPR001128">
    <property type="entry name" value="Cyt_P450"/>
</dbReference>
<dbReference type="Pfam" id="PF00067">
    <property type="entry name" value="p450"/>
    <property type="match status" value="1"/>
</dbReference>
<dbReference type="PANTHER" id="PTHR24305:SF237">
    <property type="entry name" value="CYTOCHROME P450 MONOOXYGENASE ATNE-RELATED"/>
    <property type="match status" value="1"/>
</dbReference>
<keyword evidence="9 14" id="KW-0560">Oxidoreductase</keyword>
<dbReference type="InterPro" id="IPR036396">
    <property type="entry name" value="Cyt_P450_sf"/>
</dbReference>